<dbReference type="GO" id="GO:0005634">
    <property type="term" value="C:nucleus"/>
    <property type="evidence" value="ECO:0007669"/>
    <property type="project" value="TreeGrafter"/>
</dbReference>
<protein>
    <submittedName>
        <fullName evidence="4">Copine domain-containing protein</fullName>
    </submittedName>
</protein>
<organism evidence="3 4">
    <name type="scientific">Macrostomum lignano</name>
    <dbReference type="NCBI Taxonomy" id="282301"/>
    <lineage>
        <taxon>Eukaryota</taxon>
        <taxon>Metazoa</taxon>
        <taxon>Spiralia</taxon>
        <taxon>Lophotrochozoa</taxon>
        <taxon>Platyhelminthes</taxon>
        <taxon>Rhabditophora</taxon>
        <taxon>Macrostomorpha</taxon>
        <taxon>Macrostomida</taxon>
        <taxon>Macrostomidae</taxon>
        <taxon>Macrostomum</taxon>
    </lineage>
</organism>
<evidence type="ECO:0000256" key="1">
    <source>
        <dbReference type="SAM" id="MobiDB-lite"/>
    </source>
</evidence>
<evidence type="ECO:0000313" key="3">
    <source>
        <dbReference type="Proteomes" id="UP000095280"/>
    </source>
</evidence>
<dbReference type="InterPro" id="IPR052079">
    <property type="entry name" value="E3_ligase/Copine_domain"/>
</dbReference>
<name>A0A1I8JQU3_9PLAT</name>
<dbReference type="PANTHER" id="PTHR45751:SF11">
    <property type="entry name" value="COPINE FAMILY PROTEIN 2"/>
    <property type="match status" value="1"/>
</dbReference>
<dbReference type="PANTHER" id="PTHR45751">
    <property type="entry name" value="COPINE FAMILY PROTEIN 1"/>
    <property type="match status" value="1"/>
</dbReference>
<dbReference type="GO" id="GO:0016567">
    <property type="term" value="P:protein ubiquitination"/>
    <property type="evidence" value="ECO:0007669"/>
    <property type="project" value="TreeGrafter"/>
</dbReference>
<evidence type="ECO:0000259" key="2">
    <source>
        <dbReference type="Pfam" id="PF07002"/>
    </source>
</evidence>
<feature type="region of interest" description="Disordered" evidence="1">
    <location>
        <begin position="606"/>
        <end position="656"/>
    </location>
</feature>
<feature type="compositionally biased region" description="Low complexity" evidence="1">
    <location>
        <begin position="99"/>
        <end position="111"/>
    </location>
</feature>
<feature type="domain" description="Copine C-terminal" evidence="2">
    <location>
        <begin position="359"/>
        <end position="422"/>
    </location>
</feature>
<proteinExistence type="predicted"/>
<dbReference type="WBParaSite" id="snap_masked-unitig_38414-processed-gene-0.0-mRNA-1">
    <property type="protein sequence ID" value="snap_masked-unitig_38414-processed-gene-0.0-mRNA-1"/>
    <property type="gene ID" value="snap_masked-unitig_38414-processed-gene-0.0"/>
</dbReference>
<reference evidence="4" key="1">
    <citation type="submission" date="2016-11" db="UniProtKB">
        <authorList>
            <consortium name="WormBaseParasite"/>
        </authorList>
    </citation>
    <scope>IDENTIFICATION</scope>
</reference>
<feature type="region of interest" description="Disordered" evidence="1">
    <location>
        <begin position="156"/>
        <end position="204"/>
    </location>
</feature>
<dbReference type="InterPro" id="IPR010734">
    <property type="entry name" value="Copine_C"/>
</dbReference>
<evidence type="ECO:0000313" key="4">
    <source>
        <dbReference type="WBParaSite" id="snap_masked-unitig_38414-processed-gene-0.0-mRNA-1"/>
    </source>
</evidence>
<feature type="compositionally biased region" description="Low complexity" evidence="1">
    <location>
        <begin position="616"/>
        <end position="628"/>
    </location>
</feature>
<feature type="region of interest" description="Disordered" evidence="1">
    <location>
        <begin position="688"/>
        <end position="718"/>
    </location>
</feature>
<dbReference type="Pfam" id="PF07002">
    <property type="entry name" value="Copine"/>
    <property type="match status" value="1"/>
</dbReference>
<accession>A0A1I8JQU3</accession>
<feature type="compositionally biased region" description="Low complexity" evidence="1">
    <location>
        <begin position="80"/>
        <end position="92"/>
    </location>
</feature>
<feature type="compositionally biased region" description="Polar residues" evidence="1">
    <location>
        <begin position="114"/>
        <end position="125"/>
    </location>
</feature>
<dbReference type="Proteomes" id="UP000095280">
    <property type="component" value="Unplaced"/>
</dbReference>
<feature type="region of interest" description="Disordered" evidence="1">
    <location>
        <begin position="61"/>
        <end position="133"/>
    </location>
</feature>
<dbReference type="GO" id="GO:0004842">
    <property type="term" value="F:ubiquitin-protein transferase activity"/>
    <property type="evidence" value="ECO:0007669"/>
    <property type="project" value="TreeGrafter"/>
</dbReference>
<sequence>ILSSSAQLEDEAAVQAALVAANRRLLSECPAGRLAAPDEAAPDAGIRQIPGKVWLVKEPPRDAEAAADSANSPRQLRKFSSLTSSSSAASAKPLPPTGAAPGGSATPAARTLVSWKSQPSRTSVTEGPPDSKFAAGKSFSSVLYVLFTTHRLRGRDMDSEASRQGHGPEAPTGTWTQRQDMDSEASEAGIMDSEAPRQGHGLRDSRDMARYREHCSSVAWSRATLPTNSCTTGGTTATWQAQFITLLVVAAAVPAAGTSSGCLFGRQEVYIHCGGVTEAECCHSANPDRPLPAVWPNSPPNPDRFRTLNEVKDALRKAGLESANLIFGIDFTASNNFQVGPSESSFGRAMALRASAGRSLHDLHSGGLNPYQSVIITLGETMETFQTDCDGHIPAFGFGDFRYKNGAVFPLGTEDTCCGFQAVQICRATGSYHILVIVADGQVRVRARDARQFDNFRFVNYHATVSENRHNPEIAFAVAALMEIPDQYNTPSSGGWGCWTRETETRPRCLLLFYPPACCRCWLQLLLAAQILLRCAAAGEEHNGRVQEDRPGCEGSEGRGDAEGGVCAMQDTEPYTGVCPVVTSRVTSSTDDAGEHQARWPGRVHQALPGMKGSSAHRQAAQRQAAGRYPSPRQAGAPGCTATRWPRWPRSGTASRGNQTKALLRVRGLVAVVHPDAQRGGQAVVGQVGPADQGRPARHAARCVGPSAAPPQRRRPSARFAATSSSLPTVWHYEMNRRRWQRATRRRGGNRKPRRQRLLLRLLLLRWCRCW</sequence>
<feature type="compositionally biased region" description="Basic and acidic residues" evidence="1">
    <location>
        <begin position="194"/>
        <end position="204"/>
    </location>
</feature>
<keyword evidence="3" id="KW-1185">Reference proteome</keyword>
<dbReference type="AlphaFoldDB" id="A0A1I8JQU3"/>